<dbReference type="RefSeq" id="XP_031086646.1">
    <property type="nucleotide sequence ID" value="XM_031221049.1"/>
</dbReference>
<sequence>MHGATKNRVNCGNGGCKKLSNEDVELLTKLEPRQRCNWRSNRAYKNDSIVHELRCEITSAIARLTAASEDQRVETSPTPTVTTTSPDGQTETNDLAIENLRVQIDISNSLRGIWETLHNRGVNFGHLGDQWEQELGHATIPPRVGPDTLHPRFYGTIPATSADAGTSNDPKTGSKRAAPNGDGKTVDGGKRPRTE</sequence>
<comment type="caution">
    <text evidence="2">The sequence shown here is derived from an EMBL/GenBank/DDBJ whole genome shotgun (WGS) entry which is preliminary data.</text>
</comment>
<dbReference type="EMBL" id="FJOF01000010">
    <property type="protein sequence ID" value="CZR46112.1"/>
    <property type="molecule type" value="Genomic_DNA"/>
</dbReference>
<organism evidence="2 3">
    <name type="scientific">Fusarium proliferatum (strain ET1)</name>
    <name type="common">Orchid endophyte fungus</name>
    <dbReference type="NCBI Taxonomy" id="1227346"/>
    <lineage>
        <taxon>Eukaryota</taxon>
        <taxon>Fungi</taxon>
        <taxon>Dikarya</taxon>
        <taxon>Ascomycota</taxon>
        <taxon>Pezizomycotina</taxon>
        <taxon>Sordariomycetes</taxon>
        <taxon>Hypocreomycetidae</taxon>
        <taxon>Hypocreales</taxon>
        <taxon>Nectriaceae</taxon>
        <taxon>Fusarium</taxon>
        <taxon>Fusarium fujikuroi species complex</taxon>
    </lineage>
</organism>
<feature type="compositionally biased region" description="Basic and acidic residues" evidence="1">
    <location>
        <begin position="184"/>
        <end position="195"/>
    </location>
</feature>
<proteinExistence type="predicted"/>
<dbReference type="GeneID" id="42056428"/>
<evidence type="ECO:0000313" key="2">
    <source>
        <dbReference type="EMBL" id="CZR46112.1"/>
    </source>
</evidence>
<name>A0A1L7W106_FUSPR</name>
<feature type="region of interest" description="Disordered" evidence="1">
    <location>
        <begin position="68"/>
        <end position="91"/>
    </location>
</feature>
<keyword evidence="3" id="KW-1185">Reference proteome</keyword>
<dbReference type="VEuPathDB" id="FungiDB:FPRO_11559"/>
<accession>A0A1L7W106</accession>
<feature type="compositionally biased region" description="Low complexity" evidence="1">
    <location>
        <begin position="75"/>
        <end position="86"/>
    </location>
</feature>
<gene>
    <name evidence="2" type="ORF">FPRO_11559</name>
</gene>
<protein>
    <submittedName>
        <fullName evidence="2">Uncharacterized protein</fullName>
    </submittedName>
</protein>
<reference evidence="3" key="1">
    <citation type="journal article" date="2016" name="Genome Biol. Evol.">
        <title>Comparative 'omics' of the Fusarium fujikuroi species complex highlights differences in genetic potential and metabolite synthesis.</title>
        <authorList>
            <person name="Niehaus E.-M."/>
            <person name="Muensterkoetter M."/>
            <person name="Proctor R.H."/>
            <person name="Brown D.W."/>
            <person name="Sharon A."/>
            <person name="Idan Y."/>
            <person name="Oren-Young L."/>
            <person name="Sieber C.M."/>
            <person name="Novak O."/>
            <person name="Pencik A."/>
            <person name="Tarkowska D."/>
            <person name="Hromadova K."/>
            <person name="Freeman S."/>
            <person name="Maymon M."/>
            <person name="Elazar M."/>
            <person name="Youssef S.A."/>
            <person name="El-Shabrawy E.S.M."/>
            <person name="Shalaby A.B.A."/>
            <person name="Houterman P."/>
            <person name="Brock N.L."/>
            <person name="Burkhardt I."/>
            <person name="Tsavkelova E.A."/>
            <person name="Dickschat J.S."/>
            <person name="Galuszka P."/>
            <person name="Gueldener U."/>
            <person name="Tudzynski B."/>
        </authorList>
    </citation>
    <scope>NUCLEOTIDE SEQUENCE [LARGE SCALE GENOMIC DNA]</scope>
    <source>
        <strain evidence="3">ET1</strain>
    </source>
</reference>
<dbReference type="AlphaFoldDB" id="A0A1L7W106"/>
<feature type="region of interest" description="Disordered" evidence="1">
    <location>
        <begin position="155"/>
        <end position="195"/>
    </location>
</feature>
<evidence type="ECO:0000256" key="1">
    <source>
        <dbReference type="SAM" id="MobiDB-lite"/>
    </source>
</evidence>
<dbReference type="Proteomes" id="UP000183971">
    <property type="component" value="Unassembled WGS sequence"/>
</dbReference>
<evidence type="ECO:0000313" key="3">
    <source>
        <dbReference type="Proteomes" id="UP000183971"/>
    </source>
</evidence>